<feature type="region of interest" description="Disordered" evidence="1">
    <location>
        <begin position="37"/>
        <end position="63"/>
    </location>
</feature>
<keyword evidence="3" id="KW-1185">Reference proteome</keyword>
<evidence type="ECO:0000256" key="1">
    <source>
        <dbReference type="SAM" id="MobiDB-lite"/>
    </source>
</evidence>
<dbReference type="EMBL" id="KN822970">
    <property type="protein sequence ID" value="KIO30629.1"/>
    <property type="molecule type" value="Genomic_DNA"/>
</dbReference>
<dbReference type="AlphaFoldDB" id="A0A0C3QRX3"/>
<protein>
    <submittedName>
        <fullName evidence="2">Uncharacterized protein</fullName>
    </submittedName>
</protein>
<reference evidence="2 3" key="1">
    <citation type="submission" date="2014-04" db="EMBL/GenBank/DDBJ databases">
        <authorList>
            <consortium name="DOE Joint Genome Institute"/>
            <person name="Kuo A."/>
            <person name="Girlanda M."/>
            <person name="Perotto S."/>
            <person name="Kohler A."/>
            <person name="Nagy L.G."/>
            <person name="Floudas D."/>
            <person name="Copeland A."/>
            <person name="Barry K.W."/>
            <person name="Cichocki N."/>
            <person name="Veneault-Fourrey C."/>
            <person name="LaButti K."/>
            <person name="Lindquist E.A."/>
            <person name="Lipzen A."/>
            <person name="Lundell T."/>
            <person name="Morin E."/>
            <person name="Murat C."/>
            <person name="Sun H."/>
            <person name="Tunlid A."/>
            <person name="Henrissat B."/>
            <person name="Grigoriev I.V."/>
            <person name="Hibbett D.S."/>
            <person name="Martin F."/>
            <person name="Nordberg H.P."/>
            <person name="Cantor M.N."/>
            <person name="Hua S.X."/>
        </authorList>
    </citation>
    <scope>NUCLEOTIDE SEQUENCE [LARGE SCALE GENOMIC DNA]</scope>
    <source>
        <strain evidence="2 3">MUT 4182</strain>
    </source>
</reference>
<dbReference type="Proteomes" id="UP000054248">
    <property type="component" value="Unassembled WGS sequence"/>
</dbReference>
<dbReference type="HOGENOM" id="CLU_2887496_0_0_1"/>
<organism evidence="2 3">
    <name type="scientific">Tulasnella calospora MUT 4182</name>
    <dbReference type="NCBI Taxonomy" id="1051891"/>
    <lineage>
        <taxon>Eukaryota</taxon>
        <taxon>Fungi</taxon>
        <taxon>Dikarya</taxon>
        <taxon>Basidiomycota</taxon>
        <taxon>Agaricomycotina</taxon>
        <taxon>Agaricomycetes</taxon>
        <taxon>Cantharellales</taxon>
        <taxon>Tulasnellaceae</taxon>
        <taxon>Tulasnella</taxon>
    </lineage>
</organism>
<accession>A0A0C3QRX3</accession>
<gene>
    <name evidence="2" type="ORF">M407DRAFT_242140</name>
</gene>
<name>A0A0C3QRX3_9AGAM</name>
<feature type="compositionally biased region" description="Polar residues" evidence="1">
    <location>
        <begin position="50"/>
        <end position="63"/>
    </location>
</feature>
<reference evidence="3" key="2">
    <citation type="submission" date="2015-01" db="EMBL/GenBank/DDBJ databases">
        <title>Evolutionary Origins and Diversification of the Mycorrhizal Mutualists.</title>
        <authorList>
            <consortium name="DOE Joint Genome Institute"/>
            <consortium name="Mycorrhizal Genomics Consortium"/>
            <person name="Kohler A."/>
            <person name="Kuo A."/>
            <person name="Nagy L.G."/>
            <person name="Floudas D."/>
            <person name="Copeland A."/>
            <person name="Barry K.W."/>
            <person name="Cichocki N."/>
            <person name="Veneault-Fourrey C."/>
            <person name="LaButti K."/>
            <person name="Lindquist E.A."/>
            <person name="Lipzen A."/>
            <person name="Lundell T."/>
            <person name="Morin E."/>
            <person name="Murat C."/>
            <person name="Riley R."/>
            <person name="Ohm R."/>
            <person name="Sun H."/>
            <person name="Tunlid A."/>
            <person name="Henrissat B."/>
            <person name="Grigoriev I.V."/>
            <person name="Hibbett D.S."/>
            <person name="Martin F."/>
        </authorList>
    </citation>
    <scope>NUCLEOTIDE SEQUENCE [LARGE SCALE GENOMIC DNA]</scope>
    <source>
        <strain evidence="3">MUT 4182</strain>
    </source>
</reference>
<evidence type="ECO:0000313" key="3">
    <source>
        <dbReference type="Proteomes" id="UP000054248"/>
    </source>
</evidence>
<sequence length="63" mass="7076">MSVVLIFTLFLGSCGPFLFCFRRQTAFGARARVLQPPPREECDHTRSAPAVQQTPTLTRSPMH</sequence>
<proteinExistence type="predicted"/>
<evidence type="ECO:0000313" key="2">
    <source>
        <dbReference type="EMBL" id="KIO30629.1"/>
    </source>
</evidence>